<dbReference type="EMBL" id="PGOL01043466">
    <property type="protein sequence ID" value="PKH89679.1"/>
    <property type="molecule type" value="Genomic_DNA"/>
</dbReference>
<accession>A0A2I0H1P3</accession>
<dbReference type="AlphaFoldDB" id="A0A2I0H1P3"/>
<feature type="non-terminal residue" evidence="2">
    <location>
        <position position="77"/>
    </location>
</feature>
<gene>
    <name evidence="2" type="ORF">CRG98_049876</name>
</gene>
<sequence length="77" mass="8040">MKEKEDGIEVTDGANNPIEGKGTGDSNRGKEWPKSRASPPGIGRTFKLRILPIPMGGAMTPIITLPIEAASALPSIG</sequence>
<dbReference type="Proteomes" id="UP000233551">
    <property type="component" value="Unassembled WGS sequence"/>
</dbReference>
<keyword evidence="3" id="KW-1185">Reference proteome</keyword>
<name>A0A2I0H1P3_PUNGR</name>
<protein>
    <submittedName>
        <fullName evidence="2">Uncharacterized protein</fullName>
    </submittedName>
</protein>
<reference evidence="2 3" key="1">
    <citation type="submission" date="2017-11" db="EMBL/GenBank/DDBJ databases">
        <title>De-novo sequencing of pomegranate (Punica granatum L.) genome.</title>
        <authorList>
            <person name="Akparov Z."/>
            <person name="Amiraslanov A."/>
            <person name="Hajiyeva S."/>
            <person name="Abbasov M."/>
            <person name="Kaur K."/>
            <person name="Hamwieh A."/>
            <person name="Solovyev V."/>
            <person name="Salamov A."/>
            <person name="Braich B."/>
            <person name="Kosarev P."/>
            <person name="Mahmoud A."/>
            <person name="Hajiyev E."/>
            <person name="Babayeva S."/>
            <person name="Izzatullayeva V."/>
            <person name="Mammadov A."/>
            <person name="Mammadov A."/>
            <person name="Sharifova S."/>
            <person name="Ojaghi J."/>
            <person name="Eynullazada K."/>
            <person name="Bayramov B."/>
            <person name="Abdulazimova A."/>
            <person name="Shahmuradov I."/>
        </authorList>
    </citation>
    <scope>NUCLEOTIDE SEQUENCE [LARGE SCALE GENOMIC DNA]</scope>
    <source>
        <strain evidence="3">cv. AG2017</strain>
        <tissue evidence="2">Leaf</tissue>
    </source>
</reference>
<evidence type="ECO:0000313" key="3">
    <source>
        <dbReference type="Proteomes" id="UP000233551"/>
    </source>
</evidence>
<evidence type="ECO:0000313" key="2">
    <source>
        <dbReference type="EMBL" id="PKH89679.1"/>
    </source>
</evidence>
<comment type="caution">
    <text evidence="2">The sequence shown here is derived from an EMBL/GenBank/DDBJ whole genome shotgun (WGS) entry which is preliminary data.</text>
</comment>
<feature type="region of interest" description="Disordered" evidence="1">
    <location>
        <begin position="1"/>
        <end position="43"/>
    </location>
</feature>
<organism evidence="2 3">
    <name type="scientific">Punica granatum</name>
    <name type="common">Pomegranate</name>
    <dbReference type="NCBI Taxonomy" id="22663"/>
    <lineage>
        <taxon>Eukaryota</taxon>
        <taxon>Viridiplantae</taxon>
        <taxon>Streptophyta</taxon>
        <taxon>Embryophyta</taxon>
        <taxon>Tracheophyta</taxon>
        <taxon>Spermatophyta</taxon>
        <taxon>Magnoliopsida</taxon>
        <taxon>eudicotyledons</taxon>
        <taxon>Gunneridae</taxon>
        <taxon>Pentapetalae</taxon>
        <taxon>rosids</taxon>
        <taxon>malvids</taxon>
        <taxon>Myrtales</taxon>
        <taxon>Lythraceae</taxon>
        <taxon>Punica</taxon>
    </lineage>
</organism>
<evidence type="ECO:0000256" key="1">
    <source>
        <dbReference type="SAM" id="MobiDB-lite"/>
    </source>
</evidence>
<proteinExistence type="predicted"/>